<feature type="region of interest" description="Disordered" evidence="1">
    <location>
        <begin position="1"/>
        <end position="45"/>
    </location>
</feature>
<protein>
    <submittedName>
        <fullName evidence="2">Uncharacterized protein</fullName>
    </submittedName>
</protein>
<evidence type="ECO:0000313" key="2">
    <source>
        <dbReference type="EMBL" id="GAA1116606.1"/>
    </source>
</evidence>
<gene>
    <name evidence="2" type="ORF">GCM10009663_66060</name>
</gene>
<feature type="compositionally biased region" description="Basic residues" evidence="1">
    <location>
        <begin position="1"/>
        <end position="13"/>
    </location>
</feature>
<sequence>MVRRTPREKKRLSYLKDRRNAFGENDKSSRTSIRRRKRAVNSANRRLHRTVLATLNGRQVGDRAAEVAERADGRRPKRWRKVPDAPLGELLAQRAAADAGRR</sequence>
<proteinExistence type="predicted"/>
<reference evidence="2 3" key="1">
    <citation type="journal article" date="2019" name="Int. J. Syst. Evol. Microbiol.">
        <title>The Global Catalogue of Microorganisms (GCM) 10K type strain sequencing project: providing services to taxonomists for standard genome sequencing and annotation.</title>
        <authorList>
            <consortium name="The Broad Institute Genomics Platform"/>
            <consortium name="The Broad Institute Genome Sequencing Center for Infectious Disease"/>
            <person name="Wu L."/>
            <person name="Ma J."/>
        </authorList>
    </citation>
    <scope>NUCLEOTIDE SEQUENCE [LARGE SCALE GENOMIC DNA]</scope>
    <source>
        <strain evidence="2 3">JCM 13002</strain>
    </source>
</reference>
<evidence type="ECO:0000313" key="3">
    <source>
        <dbReference type="Proteomes" id="UP001499987"/>
    </source>
</evidence>
<keyword evidence="3" id="KW-1185">Reference proteome</keyword>
<name>A0ABN1U6L7_9ACTN</name>
<dbReference type="RefSeq" id="WP_344627386.1">
    <property type="nucleotide sequence ID" value="NZ_BAAALD010000100.1"/>
</dbReference>
<feature type="compositionally biased region" description="Basic and acidic residues" evidence="1">
    <location>
        <begin position="14"/>
        <end position="29"/>
    </location>
</feature>
<comment type="caution">
    <text evidence="2">The sequence shown here is derived from an EMBL/GenBank/DDBJ whole genome shotgun (WGS) entry which is preliminary data.</text>
</comment>
<evidence type="ECO:0000256" key="1">
    <source>
        <dbReference type="SAM" id="MobiDB-lite"/>
    </source>
</evidence>
<dbReference type="EMBL" id="BAAALD010000100">
    <property type="protein sequence ID" value="GAA1116606.1"/>
    <property type="molecule type" value="Genomic_DNA"/>
</dbReference>
<organism evidence="2 3">
    <name type="scientific">Kitasatospora arboriphila</name>
    <dbReference type="NCBI Taxonomy" id="258052"/>
    <lineage>
        <taxon>Bacteria</taxon>
        <taxon>Bacillati</taxon>
        <taxon>Actinomycetota</taxon>
        <taxon>Actinomycetes</taxon>
        <taxon>Kitasatosporales</taxon>
        <taxon>Streptomycetaceae</taxon>
        <taxon>Kitasatospora</taxon>
    </lineage>
</organism>
<dbReference type="Proteomes" id="UP001499987">
    <property type="component" value="Unassembled WGS sequence"/>
</dbReference>
<accession>A0ABN1U6L7</accession>
<feature type="compositionally biased region" description="Basic residues" evidence="1">
    <location>
        <begin position="32"/>
        <end position="45"/>
    </location>
</feature>